<dbReference type="InterPro" id="IPR023393">
    <property type="entry name" value="START-like_dom_sf"/>
</dbReference>
<keyword evidence="4" id="KW-1185">Reference proteome</keyword>
<evidence type="ECO:0000313" key="4">
    <source>
        <dbReference type="Proteomes" id="UP000823046"/>
    </source>
</evidence>
<dbReference type="Gene3D" id="3.30.530.20">
    <property type="match status" value="1"/>
</dbReference>
<feature type="non-terminal residue" evidence="3">
    <location>
        <position position="1"/>
    </location>
</feature>
<protein>
    <submittedName>
        <fullName evidence="3">Activator of hsp90 atpase 1 family protein</fullName>
    </submittedName>
</protein>
<accession>A0ABQ7JDI3</accession>
<gene>
    <name evidence="3" type="ORF">IE077_001133</name>
</gene>
<dbReference type="InterPro" id="IPR013538">
    <property type="entry name" value="ASHA1/2-like_C"/>
</dbReference>
<evidence type="ECO:0000259" key="2">
    <source>
        <dbReference type="Pfam" id="PF08327"/>
    </source>
</evidence>
<feature type="domain" description="Activator of Hsp90 ATPase homologue 1/2-like C-terminal" evidence="2">
    <location>
        <begin position="2"/>
        <end position="71"/>
    </location>
</feature>
<proteinExistence type="inferred from homology"/>
<reference evidence="3 4" key="1">
    <citation type="journal article" date="2020" name="bioRxiv">
        <title>Metabolic contributions of an alphaproteobacterial endosymbiont in the apicomplexan Cardiosporidium cionae.</title>
        <authorList>
            <person name="Hunter E.S."/>
            <person name="Paight C.J."/>
            <person name="Lane C.E."/>
        </authorList>
    </citation>
    <scope>NUCLEOTIDE SEQUENCE [LARGE SCALE GENOMIC DNA]</scope>
    <source>
        <strain evidence="3">ESH_2018</strain>
    </source>
</reference>
<organism evidence="3 4">
    <name type="scientific">Cardiosporidium cionae</name>
    <dbReference type="NCBI Taxonomy" id="476202"/>
    <lineage>
        <taxon>Eukaryota</taxon>
        <taxon>Sar</taxon>
        <taxon>Alveolata</taxon>
        <taxon>Apicomplexa</taxon>
        <taxon>Aconoidasida</taxon>
        <taxon>Nephromycida</taxon>
        <taxon>Cardiosporidium</taxon>
    </lineage>
</organism>
<dbReference type="Pfam" id="PF08327">
    <property type="entry name" value="AHSA1"/>
    <property type="match status" value="1"/>
</dbReference>
<dbReference type="Proteomes" id="UP000823046">
    <property type="component" value="Unassembled WGS sequence"/>
</dbReference>
<feature type="non-terminal residue" evidence="3">
    <location>
        <position position="75"/>
    </location>
</feature>
<evidence type="ECO:0000256" key="1">
    <source>
        <dbReference type="ARBA" id="ARBA00006817"/>
    </source>
</evidence>
<name>A0ABQ7JDI3_9APIC</name>
<comment type="caution">
    <text evidence="3">The sequence shown here is derived from an EMBL/GenBank/DDBJ whole genome shotgun (WGS) entry which is preliminary data.</text>
</comment>
<dbReference type="SUPFAM" id="SSF55961">
    <property type="entry name" value="Bet v1-like"/>
    <property type="match status" value="1"/>
</dbReference>
<evidence type="ECO:0000313" key="3">
    <source>
        <dbReference type="EMBL" id="KAF8822065.1"/>
    </source>
</evidence>
<sequence length="75" mass="8602">KPKIGSRFKLMGGNVEGDIVALEKDSLITQRWRFHDWKEGNYSTVHITFTQLEEGKTEVHILQQGIPVEDKFGNC</sequence>
<comment type="similarity">
    <text evidence="1">Belongs to the AHA1 family.</text>
</comment>
<dbReference type="EMBL" id="JADAQX010000091">
    <property type="protein sequence ID" value="KAF8822065.1"/>
    <property type="molecule type" value="Genomic_DNA"/>
</dbReference>